<dbReference type="SUPFAM" id="SSF51604">
    <property type="entry name" value="Enolase C-terminal domain-like"/>
    <property type="match status" value="1"/>
</dbReference>
<dbReference type="GO" id="GO:0009063">
    <property type="term" value="P:amino acid catabolic process"/>
    <property type="evidence" value="ECO:0007669"/>
    <property type="project" value="InterPro"/>
</dbReference>
<sequence>MKIESIETFLADQFAIVRIRTDDGVEGIGQTAPYRAGLAVRALHEMAAPYFLGQDPWDLEALVERCERGEYKFPSSFLYRALCGIDTALWDLLGKATGQPVYKLLGGQVRDFVPMYASSMSRKITPEDEAERLQRLREEHGFRCAKIRIGDVMARDRDAWPGRTEKIIPYLRSAMGDEFDIHADANSGFTVSRAIRVGRILEDNRYSHFEEPCPYPLIENTAQVAAALDIPVAGGEQDNSLPQFRRMIEMHAVDIVQPDIGYLGGVARARRVARMAEDAGIPCTPHCANVSMLQLFTLHLAASMPACHQYHEWSIEDTPWTHGVFEPELRVVDGGVRVSQAPGWGVEITPEFLRDAHREVSTVG</sequence>
<feature type="domain" description="Mandelate racemase/muconate lactonizing enzyme C-terminal" evidence="2">
    <location>
        <begin position="126"/>
        <end position="231"/>
    </location>
</feature>
<dbReference type="CDD" id="cd03316">
    <property type="entry name" value="MR_like"/>
    <property type="match status" value="1"/>
</dbReference>
<dbReference type="InterPro" id="IPR013341">
    <property type="entry name" value="Mandelate_racemase_N_dom"/>
</dbReference>
<dbReference type="AlphaFoldDB" id="A0A927R9D3"/>
<evidence type="ECO:0000259" key="2">
    <source>
        <dbReference type="SMART" id="SM00922"/>
    </source>
</evidence>
<dbReference type="Gene3D" id="3.20.20.120">
    <property type="entry name" value="Enolase-like C-terminal domain"/>
    <property type="match status" value="1"/>
</dbReference>
<dbReference type="Proteomes" id="UP000638648">
    <property type="component" value="Unassembled WGS sequence"/>
</dbReference>
<name>A0A927R9D3_9ACTN</name>
<gene>
    <name evidence="3" type="ORF">HEB94_004545</name>
</gene>
<evidence type="ECO:0000313" key="4">
    <source>
        <dbReference type="Proteomes" id="UP000638648"/>
    </source>
</evidence>
<protein>
    <submittedName>
        <fullName evidence="3">L-alanine-DL-glutamate epimerase-like enolase superfamily enzyme</fullName>
    </submittedName>
</protein>
<proteinExistence type="predicted"/>
<organism evidence="3 4">
    <name type="scientific">Actinopolymorpha pittospori</name>
    <dbReference type="NCBI Taxonomy" id="648752"/>
    <lineage>
        <taxon>Bacteria</taxon>
        <taxon>Bacillati</taxon>
        <taxon>Actinomycetota</taxon>
        <taxon>Actinomycetes</taxon>
        <taxon>Propionibacteriales</taxon>
        <taxon>Actinopolymorphaceae</taxon>
        <taxon>Actinopolymorpha</taxon>
    </lineage>
</organism>
<keyword evidence="4" id="KW-1185">Reference proteome</keyword>
<dbReference type="InterPro" id="IPR029065">
    <property type="entry name" value="Enolase_C-like"/>
</dbReference>
<dbReference type="InterPro" id="IPR036849">
    <property type="entry name" value="Enolase-like_C_sf"/>
</dbReference>
<dbReference type="PANTHER" id="PTHR48080">
    <property type="entry name" value="D-GALACTONATE DEHYDRATASE-RELATED"/>
    <property type="match status" value="1"/>
</dbReference>
<dbReference type="InterPro" id="IPR029017">
    <property type="entry name" value="Enolase-like_N"/>
</dbReference>
<keyword evidence="1" id="KW-0456">Lyase</keyword>
<dbReference type="PANTHER" id="PTHR48080:SF2">
    <property type="entry name" value="D-GALACTONATE DEHYDRATASE"/>
    <property type="match status" value="1"/>
</dbReference>
<reference evidence="3" key="1">
    <citation type="submission" date="2020-10" db="EMBL/GenBank/DDBJ databases">
        <title>Sequencing the genomes of 1000 actinobacteria strains.</title>
        <authorList>
            <person name="Klenk H.-P."/>
        </authorList>
    </citation>
    <scope>NUCLEOTIDE SEQUENCE</scope>
    <source>
        <strain evidence="3">DSM 45354</strain>
    </source>
</reference>
<dbReference type="RefSeq" id="WP_192751604.1">
    <property type="nucleotide sequence ID" value="NZ_BAABJL010000207.1"/>
</dbReference>
<dbReference type="EMBL" id="JADBEM010000001">
    <property type="protein sequence ID" value="MBE1607697.1"/>
    <property type="molecule type" value="Genomic_DNA"/>
</dbReference>
<dbReference type="SFLD" id="SFLDG00179">
    <property type="entry name" value="mandelate_racemase"/>
    <property type="match status" value="1"/>
</dbReference>
<dbReference type="InterPro" id="IPR034593">
    <property type="entry name" value="DgoD-like"/>
</dbReference>
<accession>A0A927R9D3</accession>
<dbReference type="InterPro" id="IPR013342">
    <property type="entry name" value="Mandelate_racemase_C"/>
</dbReference>
<evidence type="ECO:0000256" key="1">
    <source>
        <dbReference type="ARBA" id="ARBA00023239"/>
    </source>
</evidence>
<dbReference type="InterPro" id="IPR018110">
    <property type="entry name" value="Mandel_Rmase/mucon_lact_enz_CS"/>
</dbReference>
<dbReference type="SUPFAM" id="SSF54826">
    <property type="entry name" value="Enolase N-terminal domain-like"/>
    <property type="match status" value="1"/>
</dbReference>
<dbReference type="PROSITE" id="PS00908">
    <property type="entry name" value="MR_MLE_1"/>
    <property type="match status" value="1"/>
</dbReference>
<dbReference type="SFLD" id="SFLDS00001">
    <property type="entry name" value="Enolase"/>
    <property type="match status" value="1"/>
</dbReference>
<dbReference type="Gene3D" id="3.30.390.10">
    <property type="entry name" value="Enolase-like, N-terminal domain"/>
    <property type="match status" value="1"/>
</dbReference>
<dbReference type="SMART" id="SM00922">
    <property type="entry name" value="MR_MLE"/>
    <property type="match status" value="1"/>
</dbReference>
<dbReference type="Pfam" id="PF13378">
    <property type="entry name" value="MR_MLE_C"/>
    <property type="match status" value="1"/>
</dbReference>
<evidence type="ECO:0000313" key="3">
    <source>
        <dbReference type="EMBL" id="MBE1607697.1"/>
    </source>
</evidence>
<dbReference type="Pfam" id="PF02746">
    <property type="entry name" value="MR_MLE_N"/>
    <property type="match status" value="1"/>
</dbReference>
<comment type="caution">
    <text evidence="3">The sequence shown here is derived from an EMBL/GenBank/DDBJ whole genome shotgun (WGS) entry which is preliminary data.</text>
</comment>
<dbReference type="GO" id="GO:0016829">
    <property type="term" value="F:lyase activity"/>
    <property type="evidence" value="ECO:0007669"/>
    <property type="project" value="UniProtKB-KW"/>
</dbReference>